<dbReference type="FunFam" id="1.20.1070.10:FF:000051">
    <property type="entry name" value="Vomeronasal type-1 receptor"/>
    <property type="match status" value="1"/>
</dbReference>
<name>G1TY42_RABIT</name>
<feature type="domain" description="G-protein coupled receptors family 1 profile" evidence="13">
    <location>
        <begin position="18"/>
        <end position="280"/>
    </location>
</feature>
<dbReference type="GO" id="GO:0019236">
    <property type="term" value="P:response to pheromone"/>
    <property type="evidence" value="ECO:0007669"/>
    <property type="project" value="UniProtKB-KW"/>
</dbReference>
<evidence type="ECO:0000256" key="4">
    <source>
        <dbReference type="ARBA" id="ARBA00022507"/>
    </source>
</evidence>
<evidence type="ECO:0000256" key="3">
    <source>
        <dbReference type="ARBA" id="ARBA00022475"/>
    </source>
</evidence>
<dbReference type="PRINTS" id="PR01534">
    <property type="entry name" value="VOMERONASL1R"/>
</dbReference>
<feature type="transmembrane region" description="Helical" evidence="12">
    <location>
        <begin position="184"/>
        <end position="202"/>
    </location>
</feature>
<dbReference type="InParanoid" id="G1TY42"/>
<dbReference type="GeneID" id="100311056"/>
<dbReference type="CTD" id="100311056"/>
<dbReference type="KEGG" id="ocu:100311056"/>
<evidence type="ECO:0000256" key="12">
    <source>
        <dbReference type="RuleBase" id="RU364061"/>
    </source>
</evidence>
<dbReference type="PROSITE" id="PS50262">
    <property type="entry name" value="G_PROTEIN_RECEP_F1_2"/>
    <property type="match status" value="1"/>
</dbReference>
<sequence length="303" mass="34393">MSSLKHIYFFQAGIGVLANVFLLLFYTSTIYRDHRPKPTDMVTCHLVFVHIVMLFTILDILSANMFMSLNFPNDFKCKALLYMSRVMRGLSICTTCLLSIIQVITISPSTFCLSRFKHKLTNYVSHALFCFWSLNLSSNSNMIIYSVGHSNMTNLLNVSKYCSLSSVNSIIMELFFILTLSQNVFFVGIMLLSSAYMVILLSSHQKRSEYLHSINISPRISPAKRATHTVLLLVTFFVIMYCLDIIISSFSTMLWKYDPVVLDVQRLVGSIYATVSPLVLISSDKRIISILQNVIDMTSISKS</sequence>
<feature type="transmembrane region" description="Helical" evidence="12">
    <location>
        <begin position="158"/>
        <end position="178"/>
    </location>
</feature>
<keyword evidence="8 12" id="KW-0472">Membrane</keyword>
<evidence type="ECO:0000256" key="8">
    <source>
        <dbReference type="ARBA" id="ARBA00023136"/>
    </source>
</evidence>
<accession>G1TY42</accession>
<evidence type="ECO:0000256" key="5">
    <source>
        <dbReference type="ARBA" id="ARBA00022692"/>
    </source>
</evidence>
<dbReference type="PANTHER" id="PTHR24062">
    <property type="entry name" value="VOMERONASAL TYPE-1 RECEPTOR"/>
    <property type="match status" value="1"/>
</dbReference>
<dbReference type="SUPFAM" id="SSF81321">
    <property type="entry name" value="Family A G protein-coupled receptor-like"/>
    <property type="match status" value="1"/>
</dbReference>
<dbReference type="FunCoup" id="G1TY42">
    <property type="interactions" value="45"/>
</dbReference>
<evidence type="ECO:0000259" key="13">
    <source>
        <dbReference type="PROSITE" id="PS50262"/>
    </source>
</evidence>
<dbReference type="AlphaFoldDB" id="G1TY42"/>
<keyword evidence="9" id="KW-1015">Disulfide bond</keyword>
<keyword evidence="7 12" id="KW-0297">G-protein coupled receptor</keyword>
<feature type="transmembrane region" description="Helical" evidence="12">
    <location>
        <begin position="90"/>
        <end position="111"/>
    </location>
</feature>
<dbReference type="Ensembl" id="ENSOCUT00000031833.2">
    <property type="protein sequence ID" value="ENSOCUP00000022002.2"/>
    <property type="gene ID" value="ENSOCUG00000024059.2"/>
</dbReference>
<gene>
    <name evidence="14" type="primary">ORYCUNV1R1589</name>
</gene>
<feature type="transmembrane region" description="Helical" evidence="12">
    <location>
        <begin position="7"/>
        <end position="27"/>
    </location>
</feature>
<dbReference type="OrthoDB" id="9606139at2759"/>
<evidence type="ECO:0000256" key="2">
    <source>
        <dbReference type="ARBA" id="ARBA00010663"/>
    </source>
</evidence>
<organism evidence="14 15">
    <name type="scientific">Oryctolagus cuniculus</name>
    <name type="common">Rabbit</name>
    <dbReference type="NCBI Taxonomy" id="9986"/>
    <lineage>
        <taxon>Eukaryota</taxon>
        <taxon>Metazoa</taxon>
        <taxon>Chordata</taxon>
        <taxon>Craniata</taxon>
        <taxon>Vertebrata</taxon>
        <taxon>Euteleostomi</taxon>
        <taxon>Mammalia</taxon>
        <taxon>Eutheria</taxon>
        <taxon>Euarchontoglires</taxon>
        <taxon>Glires</taxon>
        <taxon>Lagomorpha</taxon>
        <taxon>Leporidae</taxon>
        <taxon>Oryctolagus</taxon>
    </lineage>
</organism>
<dbReference type="GO" id="GO:0007606">
    <property type="term" value="P:sensory perception of chemical stimulus"/>
    <property type="evidence" value="ECO:0007669"/>
    <property type="project" value="UniProtKB-ARBA"/>
</dbReference>
<keyword evidence="11 12" id="KW-0807">Transducer</keyword>
<reference evidence="14" key="3">
    <citation type="submission" date="2025-09" db="UniProtKB">
        <authorList>
            <consortium name="Ensembl"/>
        </authorList>
    </citation>
    <scope>IDENTIFICATION</scope>
    <source>
        <strain evidence="14">Thorbecke</strain>
    </source>
</reference>
<evidence type="ECO:0000313" key="14">
    <source>
        <dbReference type="Ensembl" id="ENSOCUP00000022002.2"/>
    </source>
</evidence>
<dbReference type="GO" id="GO:0005886">
    <property type="term" value="C:plasma membrane"/>
    <property type="evidence" value="ECO:0007669"/>
    <property type="project" value="UniProtKB-SubCell"/>
</dbReference>
<dbReference type="PaxDb" id="9986-ENSOCUP00000022002"/>
<evidence type="ECO:0000256" key="11">
    <source>
        <dbReference type="ARBA" id="ARBA00023224"/>
    </source>
</evidence>
<protein>
    <recommendedName>
        <fullName evidence="12">Vomeronasal type-1 receptor</fullName>
    </recommendedName>
</protein>
<keyword evidence="4 12" id="KW-0589">Pheromone response</keyword>
<evidence type="ECO:0000256" key="9">
    <source>
        <dbReference type="ARBA" id="ARBA00023157"/>
    </source>
</evidence>
<comment type="similarity">
    <text evidence="2 12">Belongs to the G-protein coupled receptor 1 family.</text>
</comment>
<dbReference type="GeneTree" id="ENSGT01030000234553"/>
<evidence type="ECO:0000256" key="1">
    <source>
        <dbReference type="ARBA" id="ARBA00004651"/>
    </source>
</evidence>
<feature type="transmembrane region" description="Helical" evidence="12">
    <location>
        <begin position="123"/>
        <end position="146"/>
    </location>
</feature>
<dbReference type="InterPro" id="IPR004072">
    <property type="entry name" value="Vmron_rcpt_1"/>
</dbReference>
<comment type="subcellular location">
    <subcellularLocation>
        <location evidence="1 12">Cell membrane</location>
        <topology evidence="1 12">Multi-pass membrane protein</topology>
    </subcellularLocation>
</comment>
<dbReference type="Proteomes" id="UP000001811">
    <property type="component" value="Unplaced"/>
</dbReference>
<feature type="transmembrane region" description="Helical" evidence="12">
    <location>
        <begin position="267"/>
        <end position="283"/>
    </location>
</feature>
<dbReference type="HOGENOM" id="CLU_058641_0_0_1"/>
<dbReference type="Pfam" id="PF03402">
    <property type="entry name" value="V1R"/>
    <property type="match status" value="1"/>
</dbReference>
<evidence type="ECO:0000256" key="7">
    <source>
        <dbReference type="ARBA" id="ARBA00023040"/>
    </source>
</evidence>
<evidence type="ECO:0000313" key="15">
    <source>
        <dbReference type="Proteomes" id="UP000001811"/>
    </source>
</evidence>
<reference evidence="14 15" key="1">
    <citation type="journal article" date="2011" name="Nature">
        <title>A high-resolution map of human evolutionary constraint using 29 mammals.</title>
        <authorList>
            <person name="Lindblad-Toh K."/>
            <person name="Garber M."/>
            <person name="Zuk O."/>
            <person name="Lin M.F."/>
            <person name="Parker B.J."/>
            <person name="Washietl S."/>
            <person name="Kheradpour P."/>
            <person name="Ernst J."/>
            <person name="Jordan G."/>
            <person name="Mauceli E."/>
            <person name="Ward L.D."/>
            <person name="Lowe C.B."/>
            <person name="Holloway A.K."/>
            <person name="Clamp M."/>
            <person name="Gnerre S."/>
            <person name="Alfoldi J."/>
            <person name="Beal K."/>
            <person name="Chang J."/>
            <person name="Clawson H."/>
            <person name="Cuff J."/>
            <person name="Di Palma F."/>
            <person name="Fitzgerald S."/>
            <person name="Flicek P."/>
            <person name="Guttman M."/>
            <person name="Hubisz M.J."/>
            <person name="Jaffe D.B."/>
            <person name="Jungreis I."/>
            <person name="Kent W.J."/>
            <person name="Kostka D."/>
            <person name="Lara M."/>
            <person name="Martins A.L."/>
            <person name="Massingham T."/>
            <person name="Moltke I."/>
            <person name="Raney B.J."/>
            <person name="Rasmussen M.D."/>
            <person name="Robinson J."/>
            <person name="Stark A."/>
            <person name="Vilella A.J."/>
            <person name="Wen J."/>
            <person name="Xie X."/>
            <person name="Zody M.C."/>
            <person name="Baldwin J."/>
            <person name="Bloom T."/>
            <person name="Chin C.W."/>
            <person name="Heiman D."/>
            <person name="Nicol R."/>
            <person name="Nusbaum C."/>
            <person name="Young S."/>
            <person name="Wilkinson J."/>
            <person name="Worley K.C."/>
            <person name="Kovar C.L."/>
            <person name="Muzny D.M."/>
            <person name="Gibbs R.A."/>
            <person name="Cree A."/>
            <person name="Dihn H.H."/>
            <person name="Fowler G."/>
            <person name="Jhangiani S."/>
            <person name="Joshi V."/>
            <person name="Lee S."/>
            <person name="Lewis L.R."/>
            <person name="Nazareth L.V."/>
            <person name="Okwuonu G."/>
            <person name="Santibanez J."/>
            <person name="Warren W.C."/>
            <person name="Mardis E.R."/>
            <person name="Weinstock G.M."/>
            <person name="Wilson R.K."/>
            <person name="Delehaunty K."/>
            <person name="Dooling D."/>
            <person name="Fronik C."/>
            <person name="Fulton L."/>
            <person name="Fulton B."/>
            <person name="Graves T."/>
            <person name="Minx P."/>
            <person name="Sodergren E."/>
            <person name="Birney E."/>
            <person name="Margulies E.H."/>
            <person name="Herrero J."/>
            <person name="Green E.D."/>
            <person name="Haussler D."/>
            <person name="Siepel A."/>
            <person name="Goldman N."/>
            <person name="Pollard K.S."/>
            <person name="Pedersen J.S."/>
            <person name="Lander E.S."/>
            <person name="Kellis M."/>
        </authorList>
    </citation>
    <scope>NUCLEOTIDE SEQUENCE [LARGE SCALE GENOMIC DNA]</scope>
    <source>
        <strain evidence="15">Thorbecke</strain>
    </source>
</reference>
<dbReference type="InterPro" id="IPR017452">
    <property type="entry name" value="GPCR_Rhodpsn_7TM"/>
</dbReference>
<feature type="transmembrane region" description="Helical" evidence="12">
    <location>
        <begin position="229"/>
        <end position="255"/>
    </location>
</feature>
<dbReference type="GO" id="GO:0016503">
    <property type="term" value="F:pheromone receptor activity"/>
    <property type="evidence" value="ECO:0007669"/>
    <property type="project" value="InterPro"/>
</dbReference>
<proteinExistence type="inferred from homology"/>
<evidence type="ECO:0000256" key="10">
    <source>
        <dbReference type="ARBA" id="ARBA00023170"/>
    </source>
</evidence>
<dbReference type="Gene3D" id="1.20.1070.10">
    <property type="entry name" value="Rhodopsin 7-helix transmembrane proteins"/>
    <property type="match status" value="1"/>
</dbReference>
<keyword evidence="10 12" id="KW-0675">Receptor</keyword>
<evidence type="ECO:0000256" key="6">
    <source>
        <dbReference type="ARBA" id="ARBA00022989"/>
    </source>
</evidence>
<keyword evidence="6 12" id="KW-1133">Transmembrane helix</keyword>
<keyword evidence="5 12" id="KW-0812">Transmembrane</keyword>
<feature type="transmembrane region" description="Helical" evidence="12">
    <location>
        <begin position="47"/>
        <end position="69"/>
    </location>
</feature>
<dbReference type="RefSeq" id="NP_001160748.1">
    <property type="nucleotide sequence ID" value="NM_001167276.1"/>
</dbReference>
<dbReference type="eggNOG" id="ENOG502SNRJ">
    <property type="taxonomic scope" value="Eukaryota"/>
</dbReference>
<keyword evidence="15" id="KW-1185">Reference proteome</keyword>
<keyword evidence="3 12" id="KW-1003">Cell membrane</keyword>
<reference evidence="14" key="2">
    <citation type="submission" date="2025-08" db="UniProtKB">
        <authorList>
            <consortium name="Ensembl"/>
        </authorList>
    </citation>
    <scope>IDENTIFICATION</scope>
    <source>
        <strain evidence="14">Thorbecke</strain>
    </source>
</reference>